<dbReference type="OrthoDB" id="9793421at2"/>
<dbReference type="PROSITE" id="PS50122">
    <property type="entry name" value="CHEB"/>
    <property type="match status" value="1"/>
</dbReference>
<dbReference type="CDD" id="cd16432">
    <property type="entry name" value="CheB_Rec"/>
    <property type="match status" value="1"/>
</dbReference>
<dbReference type="PANTHER" id="PTHR42872">
    <property type="entry name" value="PROTEIN-GLUTAMATE METHYLESTERASE/PROTEIN-GLUTAMINE GLUTAMINASE"/>
    <property type="match status" value="1"/>
</dbReference>
<dbReference type="InterPro" id="IPR035909">
    <property type="entry name" value="CheB_C"/>
</dbReference>
<dbReference type="PANTHER" id="PTHR42872:SF6">
    <property type="entry name" value="PROTEIN-GLUTAMATE METHYLESTERASE_PROTEIN-GLUTAMINE GLUTAMINASE"/>
    <property type="match status" value="1"/>
</dbReference>
<comment type="caution">
    <text evidence="4">Lacks conserved residue(s) required for the propagation of feature annotation.</text>
</comment>
<dbReference type="InterPro" id="IPR000673">
    <property type="entry name" value="Sig_transdc_resp-reg_Me-estase"/>
</dbReference>
<dbReference type="EMBL" id="CP082237">
    <property type="protein sequence ID" value="QZT33004.1"/>
    <property type="molecule type" value="Genomic_DNA"/>
</dbReference>
<gene>
    <name evidence="6" type="ORF">CathTA2_1946</name>
    <name evidence="7" type="ORF">HUR95_11760</name>
</gene>
<dbReference type="GO" id="GO:0008984">
    <property type="term" value="F:protein-glutamate methylesterase activity"/>
    <property type="evidence" value="ECO:0007669"/>
    <property type="project" value="UniProtKB-EC"/>
</dbReference>
<evidence type="ECO:0000256" key="3">
    <source>
        <dbReference type="ARBA" id="ARBA00048267"/>
    </source>
</evidence>
<dbReference type="eggNOG" id="COG2201">
    <property type="taxonomic scope" value="Bacteria"/>
</dbReference>
<dbReference type="Pfam" id="PF01339">
    <property type="entry name" value="CheB_methylest"/>
    <property type="match status" value="1"/>
</dbReference>
<dbReference type="KEGG" id="cthu:HUR95_11760"/>
<keyword evidence="9" id="KW-1185">Reference proteome</keyword>
<evidence type="ECO:0000259" key="5">
    <source>
        <dbReference type="PROSITE" id="PS50122"/>
    </source>
</evidence>
<dbReference type="GO" id="GO:0006935">
    <property type="term" value="P:chemotaxis"/>
    <property type="evidence" value="ECO:0007669"/>
    <property type="project" value="InterPro"/>
</dbReference>
<dbReference type="Gene3D" id="3.40.50.180">
    <property type="entry name" value="Methylesterase CheB, C-terminal domain"/>
    <property type="match status" value="1"/>
</dbReference>
<accession>F5L7Z6</accession>
<organism evidence="6 8">
    <name type="scientific">Caldalkalibacillus thermarum (strain TA2.A1)</name>
    <dbReference type="NCBI Taxonomy" id="986075"/>
    <lineage>
        <taxon>Bacteria</taxon>
        <taxon>Bacillati</taxon>
        <taxon>Bacillota</taxon>
        <taxon>Bacilli</taxon>
        <taxon>Bacillales</taxon>
        <taxon>Bacillaceae</taxon>
        <taxon>Caldalkalibacillus</taxon>
    </lineage>
</organism>
<keyword evidence="1" id="KW-0378">Hydrolase</keyword>
<evidence type="ECO:0000256" key="4">
    <source>
        <dbReference type="PROSITE-ProRule" id="PRU00050"/>
    </source>
</evidence>
<protein>
    <recommendedName>
        <fullName evidence="2">protein-glutamate methylesterase</fullName>
        <ecNumber evidence="2">3.1.1.61</ecNumber>
    </recommendedName>
</protein>
<dbReference type="GO" id="GO:0000156">
    <property type="term" value="F:phosphorelay response regulator activity"/>
    <property type="evidence" value="ECO:0007669"/>
    <property type="project" value="InterPro"/>
</dbReference>
<dbReference type="EC" id="3.1.1.61" evidence="2"/>
<dbReference type="SUPFAM" id="SSF52738">
    <property type="entry name" value="Methylesterase CheB, C-terminal domain"/>
    <property type="match status" value="1"/>
</dbReference>
<evidence type="ECO:0000313" key="8">
    <source>
        <dbReference type="Proteomes" id="UP000010716"/>
    </source>
</evidence>
<dbReference type="Proteomes" id="UP000825179">
    <property type="component" value="Chromosome"/>
</dbReference>
<reference evidence="7 9" key="2">
    <citation type="journal article" date="2020" name="Extremophiles">
        <title>Genomic analysis of Caldalkalibacillus thermarum TA2.A1 reveals aerobic alkaliphilic metabolism and evolutionary hallmarks linking alkaliphilic bacteria and plant life.</title>
        <authorList>
            <person name="de Jong S.I."/>
            <person name="van den Broek M.A."/>
            <person name="Merkel A.Y."/>
            <person name="de la Torre Cortes P."/>
            <person name="Kalamorz F."/>
            <person name="Cook G.M."/>
            <person name="van Loosdrecht M.C.M."/>
            <person name="McMillan D.G.G."/>
        </authorList>
    </citation>
    <scope>NUCLEOTIDE SEQUENCE [LARGE SCALE GENOMIC DNA]</scope>
    <source>
        <strain evidence="7 9">TA2.A1</strain>
    </source>
</reference>
<dbReference type="AlphaFoldDB" id="F5L7Z6"/>
<evidence type="ECO:0000256" key="1">
    <source>
        <dbReference type="ARBA" id="ARBA00022801"/>
    </source>
</evidence>
<comment type="catalytic activity">
    <reaction evidence="3">
        <text>[protein]-L-glutamate 5-O-methyl ester + H2O = L-glutamyl-[protein] + methanol + H(+)</text>
        <dbReference type="Rhea" id="RHEA:23236"/>
        <dbReference type="Rhea" id="RHEA-COMP:10208"/>
        <dbReference type="Rhea" id="RHEA-COMP:10311"/>
        <dbReference type="ChEBI" id="CHEBI:15377"/>
        <dbReference type="ChEBI" id="CHEBI:15378"/>
        <dbReference type="ChEBI" id="CHEBI:17790"/>
        <dbReference type="ChEBI" id="CHEBI:29973"/>
        <dbReference type="ChEBI" id="CHEBI:82795"/>
        <dbReference type="EC" id="3.1.1.61"/>
    </reaction>
</comment>
<evidence type="ECO:0000313" key="6">
    <source>
        <dbReference type="EMBL" id="EGL82504.1"/>
    </source>
</evidence>
<dbReference type="Proteomes" id="UP000010716">
    <property type="component" value="Unassembled WGS sequence"/>
</dbReference>
<sequence>MHYIFSHLTLRQDTALLVVQHMPPGFTRSLANRLNELSAYTVKEAQQGEAVQGAYAYVAPGDYHMEMKLTEGVPVIHLHQDAPQRGHRPSVDVLFRSAAQTVNYGVVTVILTGMGKDGTEGLQWLRERKNVYSLAEDQSTCVVYGMPKAASEARLIDKVVPLEGMPGAIEQAIKELGGSGQWI</sequence>
<proteinExistence type="predicted"/>
<reference evidence="6 8" key="1">
    <citation type="journal article" date="2011" name="J. Bacteriol.">
        <title>Draft genome sequence of the thermoalkaliphilic Caldalkalibacillus thermarum strain TA2.A1.</title>
        <authorList>
            <person name="Kalamorz F."/>
            <person name="Keis S."/>
            <person name="McMillan D.G."/>
            <person name="Olsson K."/>
            <person name="Stanton J.A."/>
            <person name="Stockwell P."/>
            <person name="Black M.A."/>
            <person name="Klingeman D.M."/>
            <person name="Land M.L."/>
            <person name="Han C.S."/>
            <person name="Martin S.L."/>
            <person name="Becher S.A."/>
            <person name="Peddie C.J."/>
            <person name="Morgan H.W."/>
            <person name="Matthies D."/>
            <person name="Preiss L."/>
            <person name="Meier T."/>
            <person name="Brown S.D."/>
            <person name="Cook G.M."/>
        </authorList>
    </citation>
    <scope>NUCLEOTIDE SEQUENCE [LARGE SCALE GENOMIC DNA]</scope>
    <source>
        <strain evidence="6 8">TA2.A1</strain>
    </source>
</reference>
<evidence type="ECO:0000313" key="7">
    <source>
        <dbReference type="EMBL" id="QZT33004.1"/>
    </source>
</evidence>
<dbReference type="GO" id="GO:0005737">
    <property type="term" value="C:cytoplasm"/>
    <property type="evidence" value="ECO:0007669"/>
    <property type="project" value="InterPro"/>
</dbReference>
<dbReference type="EMBL" id="AFCE01000147">
    <property type="protein sequence ID" value="EGL82504.1"/>
    <property type="molecule type" value="Genomic_DNA"/>
</dbReference>
<evidence type="ECO:0000256" key="2">
    <source>
        <dbReference type="ARBA" id="ARBA00039140"/>
    </source>
</evidence>
<name>F5L7Z6_CALTT</name>
<evidence type="ECO:0000313" key="9">
    <source>
        <dbReference type="Proteomes" id="UP000825179"/>
    </source>
</evidence>
<feature type="domain" description="CheB-type methylesterase" evidence="5">
    <location>
        <begin position="1"/>
        <end position="176"/>
    </location>
</feature>
<reference evidence="7" key="3">
    <citation type="submission" date="2021-08" db="EMBL/GenBank/DDBJ databases">
        <authorList>
            <person name="de Jong S."/>
            <person name="van den Broek M."/>
            <person name="Merkel A."/>
            <person name="de la Torre Cortes P."/>
            <person name="Kalamorz F."/>
            <person name="Cook G."/>
            <person name="van Loosdrecht M."/>
            <person name="McMillan D."/>
        </authorList>
    </citation>
    <scope>NUCLEOTIDE SEQUENCE</scope>
    <source>
        <strain evidence="7">TA2.A1</strain>
    </source>
</reference>